<dbReference type="GO" id="GO:0006310">
    <property type="term" value="P:DNA recombination"/>
    <property type="evidence" value="ECO:0007669"/>
    <property type="project" value="UniProtKB-KW"/>
</dbReference>
<name>A0A369J3R3_HYPMA</name>
<dbReference type="InterPro" id="IPR011010">
    <property type="entry name" value="DNA_brk_join_enz"/>
</dbReference>
<proteinExistence type="predicted"/>
<dbReference type="AlphaFoldDB" id="A0A369J3R3"/>
<dbReference type="InterPro" id="IPR013762">
    <property type="entry name" value="Integrase-like_cat_sf"/>
</dbReference>
<dbReference type="OrthoDB" id="3266428at2759"/>
<keyword evidence="3" id="KW-1185">Reference proteome</keyword>
<evidence type="ECO:0000256" key="1">
    <source>
        <dbReference type="ARBA" id="ARBA00023172"/>
    </source>
</evidence>
<evidence type="ECO:0000313" key="2">
    <source>
        <dbReference type="EMBL" id="RDB16022.1"/>
    </source>
</evidence>
<dbReference type="PANTHER" id="PTHR33050:SF7">
    <property type="entry name" value="RIBONUCLEASE H"/>
    <property type="match status" value="1"/>
</dbReference>
<dbReference type="Gene3D" id="1.10.443.10">
    <property type="entry name" value="Intergrase catalytic core"/>
    <property type="match status" value="1"/>
</dbReference>
<dbReference type="SUPFAM" id="SSF56349">
    <property type="entry name" value="DNA breaking-rejoining enzymes"/>
    <property type="match status" value="1"/>
</dbReference>
<dbReference type="InterPro" id="IPR043502">
    <property type="entry name" value="DNA/RNA_pol_sf"/>
</dbReference>
<dbReference type="PANTHER" id="PTHR33050">
    <property type="entry name" value="REVERSE TRANSCRIPTASE DOMAIN-CONTAINING PROTEIN"/>
    <property type="match status" value="1"/>
</dbReference>
<dbReference type="GO" id="GO:0015074">
    <property type="term" value="P:DNA integration"/>
    <property type="evidence" value="ECO:0007669"/>
    <property type="project" value="InterPro"/>
</dbReference>
<reference evidence="2" key="1">
    <citation type="submission" date="2018-04" db="EMBL/GenBank/DDBJ databases">
        <title>Whole genome sequencing of Hypsizygus marmoreus.</title>
        <authorList>
            <person name="Choi I.-G."/>
            <person name="Min B."/>
            <person name="Kim J.-G."/>
            <person name="Kim S."/>
            <person name="Oh Y.-L."/>
            <person name="Kong W.-S."/>
            <person name="Park H."/>
            <person name="Jeong J."/>
            <person name="Song E.-S."/>
        </authorList>
    </citation>
    <scope>NUCLEOTIDE SEQUENCE [LARGE SCALE GENOMIC DNA]</scope>
    <source>
        <strain evidence="2">51987-8</strain>
    </source>
</reference>
<keyword evidence="1" id="KW-0233">DNA recombination</keyword>
<dbReference type="STRING" id="39966.A0A369J3R3"/>
<accession>A0A369J3R3</accession>
<dbReference type="SUPFAM" id="SSF56672">
    <property type="entry name" value="DNA/RNA polymerases"/>
    <property type="match status" value="1"/>
</dbReference>
<dbReference type="EMBL" id="LUEZ02000136">
    <property type="protein sequence ID" value="RDB16022.1"/>
    <property type="molecule type" value="Genomic_DNA"/>
</dbReference>
<organism evidence="2 3">
    <name type="scientific">Hypsizygus marmoreus</name>
    <name type="common">White beech mushroom</name>
    <name type="synonym">Agaricus marmoreus</name>
    <dbReference type="NCBI Taxonomy" id="39966"/>
    <lineage>
        <taxon>Eukaryota</taxon>
        <taxon>Fungi</taxon>
        <taxon>Dikarya</taxon>
        <taxon>Basidiomycota</taxon>
        <taxon>Agaricomycotina</taxon>
        <taxon>Agaricomycetes</taxon>
        <taxon>Agaricomycetidae</taxon>
        <taxon>Agaricales</taxon>
        <taxon>Tricholomatineae</taxon>
        <taxon>Lyophyllaceae</taxon>
        <taxon>Hypsizygus</taxon>
    </lineage>
</organism>
<protein>
    <submittedName>
        <fullName evidence="2">Uncharacterized protein</fullName>
    </submittedName>
</protein>
<comment type="caution">
    <text evidence="2">The sequence shown here is derived from an EMBL/GenBank/DDBJ whole genome shotgun (WGS) entry which is preliminary data.</text>
</comment>
<dbReference type="InterPro" id="IPR052055">
    <property type="entry name" value="Hepadnavirus_pol/RT"/>
</dbReference>
<dbReference type="InParanoid" id="A0A369J3R3"/>
<evidence type="ECO:0000313" key="3">
    <source>
        <dbReference type="Proteomes" id="UP000076154"/>
    </source>
</evidence>
<gene>
    <name evidence="2" type="ORF">Hypma_003463</name>
</gene>
<dbReference type="GO" id="GO:0003677">
    <property type="term" value="F:DNA binding"/>
    <property type="evidence" value="ECO:0007669"/>
    <property type="project" value="InterPro"/>
</dbReference>
<sequence length="928" mass="102707">MEKSLFIPMPPLSSASLTSSVPQNVAARSITPSNMSARGVALLTTEPVLGSASEALPSRTFLETPLALTPFYRDWQSLDMVLDPPAKHVYFDGLQIQPSSYNNDRDYAKIHTPYSAVHFRLFLEHANLTQFYPELPFKLEHRFPIGNLAPITKTYAPPNLPIATEHVDAIRAYIAEELRLSRFSGPFTRDALEAKIVNDEIDLDEYLTRWGKATDVAAIVTSAPPGAQAATLDVEGAYRTVPVKPDHKRYLVVHFEGKFYIDHDVPFGLTSALGLQGEVADATLDIWEYQNTSPAVKWVDDFSIFRFPSADGLFHGISNGHEYTYNYDVAYIKDVIAPLGIPWHKEKGQDFLDTFSYVGFLWDLPNKTVVHLSEAQIPHSLAPLTPTRDYNIWVDASTDWGIGLLWGGQWDAWRLLDGWRGPGRDIGWLEGVGIELAILATRAMGIHNADILIRSDNEGVIGAFTKGRSANFMTNLSIHRSDETPSLEVSSLQSHRNSHIPSQFLSSSLTTWSMSCSEHLAAFLKDVDIDAQAATFYANAPPMDVRQAASLPADGRIRISRKPCTDSHITPSAHHSHVLASDRVLLWTTPHSAEFQVALEAELPEPAIQKLFRVMLFSLDEETRSNYGAGLLCFTHASAAGTASSSTLDNWLGGLHYWHIVNGAPWHGLDMLHHVRCGFAKLVPLSFKRAKRPPVTIKALTVLKSSLDLSNAFDAAVWAVASVAFWSCCRLGELVIPSPNLFDPSCHVAHSSRLPCISRLNNGTAYATFHIPWTKTTLQEGADISITSRNHVTCPLEALKHHLTANSLIPDSAPLFAFETAGGGWAPMTKAWFMDHCNTAWVVAGFPSMPGHAFRIGSATELLLQGINSDVVATQGRWKSQAFLDYWCRIESILPLFISNASNSHRSLNLESTMTSFARRHRLHPPRT</sequence>
<dbReference type="Proteomes" id="UP000076154">
    <property type="component" value="Unassembled WGS sequence"/>
</dbReference>